<accession>A0AC35FD09</accession>
<organism evidence="1 2">
    <name type="scientific">Panagrolaimus sp. PS1159</name>
    <dbReference type="NCBI Taxonomy" id="55785"/>
    <lineage>
        <taxon>Eukaryota</taxon>
        <taxon>Metazoa</taxon>
        <taxon>Ecdysozoa</taxon>
        <taxon>Nematoda</taxon>
        <taxon>Chromadorea</taxon>
        <taxon>Rhabditida</taxon>
        <taxon>Tylenchina</taxon>
        <taxon>Panagrolaimomorpha</taxon>
        <taxon>Panagrolaimoidea</taxon>
        <taxon>Panagrolaimidae</taxon>
        <taxon>Panagrolaimus</taxon>
    </lineage>
</organism>
<dbReference type="Proteomes" id="UP000887580">
    <property type="component" value="Unplaced"/>
</dbReference>
<dbReference type="WBParaSite" id="PS1159_v2.g15539.t1">
    <property type="protein sequence ID" value="PS1159_v2.g15539.t1"/>
    <property type="gene ID" value="PS1159_v2.g15539"/>
</dbReference>
<sequence>MLCIKQSLYGVDTKIIRDSIAPNLIFEANTTAEHLPNCVSCGLYAFLVERVVIDRKVWHRRCFLCSTCNKQLYRGSYRSVENGQYECVEHFATNILSKFASKCGSSDSGIGSAGSSRRPLIAHKPRVSGDETSNHIGEDASINRRLSEMSTESSIRSKFPPPRPPPPNLNRVSAIIQKQMQVHVDQDQIQGKNVISEVVEIQKVEENNGVKVVENLKIEVKPTPKPRSNVPSVKSSSPSSSKKVDISDYPGFLN</sequence>
<protein>
    <submittedName>
        <fullName evidence="2">LIM zinc-binding domain-containing protein</fullName>
    </submittedName>
</protein>
<reference evidence="2" key="1">
    <citation type="submission" date="2022-11" db="UniProtKB">
        <authorList>
            <consortium name="WormBaseParasite"/>
        </authorList>
    </citation>
    <scope>IDENTIFICATION</scope>
</reference>
<proteinExistence type="predicted"/>
<evidence type="ECO:0000313" key="1">
    <source>
        <dbReference type="Proteomes" id="UP000887580"/>
    </source>
</evidence>
<evidence type="ECO:0000313" key="2">
    <source>
        <dbReference type="WBParaSite" id="PS1159_v2.g15539.t1"/>
    </source>
</evidence>
<name>A0AC35FD09_9BILA</name>